<comment type="caution">
    <text evidence="3">The sequence shown here is derived from an EMBL/GenBank/DDBJ whole genome shotgun (WGS) entry which is preliminary data.</text>
</comment>
<keyword evidence="1" id="KW-0472">Membrane</keyword>
<keyword evidence="1" id="KW-0812">Transmembrane</keyword>
<evidence type="ECO:0000313" key="4">
    <source>
        <dbReference type="Proteomes" id="UP000076715"/>
    </source>
</evidence>
<dbReference type="InterPro" id="IPR011256">
    <property type="entry name" value="Reg_factor_effector_dom_sf"/>
</dbReference>
<dbReference type="AlphaFoldDB" id="A0A163CXJ6"/>
<keyword evidence="1" id="KW-1133">Transmembrane helix</keyword>
<keyword evidence="4" id="KW-1185">Reference proteome</keyword>
<evidence type="ECO:0000259" key="2">
    <source>
        <dbReference type="Pfam" id="PF06445"/>
    </source>
</evidence>
<dbReference type="Pfam" id="PF06445">
    <property type="entry name" value="GyrI-like"/>
    <property type="match status" value="1"/>
</dbReference>
<dbReference type="SUPFAM" id="SSF55136">
    <property type="entry name" value="Probable bacterial effector-binding domain"/>
    <property type="match status" value="1"/>
</dbReference>
<name>A0A163CXJ6_9FLAO</name>
<feature type="transmembrane region" description="Helical" evidence="1">
    <location>
        <begin position="6"/>
        <end position="24"/>
    </location>
</feature>
<dbReference type="InterPro" id="IPR029442">
    <property type="entry name" value="GyrI-like"/>
</dbReference>
<dbReference type="Proteomes" id="UP000076715">
    <property type="component" value="Unassembled WGS sequence"/>
</dbReference>
<gene>
    <name evidence="3" type="ORF">AWE51_15875</name>
</gene>
<proteinExistence type="predicted"/>
<protein>
    <recommendedName>
        <fullName evidence="2">GyrI-like small molecule binding domain-containing protein</fullName>
    </recommendedName>
</protein>
<accession>A0A163CXJ6</accession>
<organism evidence="3 4">
    <name type="scientific">Aquimarina aggregata</name>
    <dbReference type="NCBI Taxonomy" id="1642818"/>
    <lineage>
        <taxon>Bacteria</taxon>
        <taxon>Pseudomonadati</taxon>
        <taxon>Bacteroidota</taxon>
        <taxon>Flavobacteriia</taxon>
        <taxon>Flavobacteriales</taxon>
        <taxon>Flavobacteriaceae</taxon>
        <taxon>Aquimarina</taxon>
    </lineage>
</organism>
<sequence>MHIKRIAFGCLISLLVFFAWYLFIKTYDFEVVIQAETSPGTVYHNVLGWNASLNKGNTKTVFSKKKPFENLIHTYDFESYKLEFDWKMHKINDSITKVFIGVNDLDKPIRTRIKKLLGISPIQTLIHQEFTGFNATLLSHLDQFKVVIDGEQKSPESFVAYVNISCNQNAKAVNMINNSTYINTFLKNHNLTLKSNPFIEILDWNKNTGKLNFNFCFPIEKLDDFPVHSEIKYKKVVAKKSLKATFQGNYSYIDRAWYALCQYTLDKQIKPLKTIVEVYHNNPHTDVKDVKWTAEVYMEIE</sequence>
<dbReference type="EMBL" id="LQRT01000001">
    <property type="protein sequence ID" value="KZS42845.1"/>
    <property type="molecule type" value="Genomic_DNA"/>
</dbReference>
<dbReference type="Gene3D" id="3.20.80.10">
    <property type="entry name" value="Regulatory factor, effector binding domain"/>
    <property type="match status" value="1"/>
</dbReference>
<reference evidence="3 4" key="1">
    <citation type="submission" date="2016-01" db="EMBL/GenBank/DDBJ databases">
        <title>The draft genome sequence of Aquimarina sp. RZW4-3-2.</title>
        <authorList>
            <person name="Wang Y."/>
        </authorList>
    </citation>
    <scope>NUCLEOTIDE SEQUENCE [LARGE SCALE GENOMIC DNA]</scope>
    <source>
        <strain evidence="3 4">RZW4-3-2</strain>
    </source>
</reference>
<evidence type="ECO:0000313" key="3">
    <source>
        <dbReference type="EMBL" id="KZS42845.1"/>
    </source>
</evidence>
<dbReference type="STRING" id="1642818.AWE51_15875"/>
<feature type="domain" description="GyrI-like small molecule binding" evidence="2">
    <location>
        <begin position="191"/>
        <end position="300"/>
    </location>
</feature>
<evidence type="ECO:0000256" key="1">
    <source>
        <dbReference type="SAM" id="Phobius"/>
    </source>
</evidence>